<reference evidence="2 3" key="1">
    <citation type="submission" date="2018-06" db="EMBL/GenBank/DDBJ databases">
        <title>A transcriptomic atlas of mushroom development highlights an independent origin of complex multicellularity.</title>
        <authorList>
            <consortium name="DOE Joint Genome Institute"/>
            <person name="Krizsan K."/>
            <person name="Almasi E."/>
            <person name="Merenyi Z."/>
            <person name="Sahu N."/>
            <person name="Viragh M."/>
            <person name="Koszo T."/>
            <person name="Mondo S."/>
            <person name="Kiss B."/>
            <person name="Balint B."/>
            <person name="Kues U."/>
            <person name="Barry K."/>
            <person name="Hegedus J.C."/>
            <person name="Henrissat B."/>
            <person name="Johnson J."/>
            <person name="Lipzen A."/>
            <person name="Ohm R."/>
            <person name="Nagy I."/>
            <person name="Pangilinan J."/>
            <person name="Yan J."/>
            <person name="Xiong Y."/>
            <person name="Grigoriev I.V."/>
            <person name="Hibbett D.S."/>
            <person name="Nagy L.G."/>
        </authorList>
    </citation>
    <scope>NUCLEOTIDE SEQUENCE [LARGE SCALE GENOMIC DNA]</scope>
    <source>
        <strain evidence="2 3">SZMC22713</strain>
    </source>
</reference>
<dbReference type="Pfam" id="PF26113">
    <property type="entry name" value="GH16_XgeA"/>
    <property type="match status" value="1"/>
</dbReference>
<name>A0A4Y7PXB2_9AGAM</name>
<dbReference type="OrthoDB" id="192832at2759"/>
<dbReference type="SUPFAM" id="SSF49899">
    <property type="entry name" value="Concanavalin A-like lectins/glucanases"/>
    <property type="match status" value="1"/>
</dbReference>
<dbReference type="InterPro" id="IPR013320">
    <property type="entry name" value="ConA-like_dom_sf"/>
</dbReference>
<feature type="chain" id="PRO_5021237246" evidence="1">
    <location>
        <begin position="17"/>
        <end position="355"/>
    </location>
</feature>
<keyword evidence="1" id="KW-0732">Signal</keyword>
<dbReference type="InterPro" id="IPR050546">
    <property type="entry name" value="Glycosyl_Hydrlase_16"/>
</dbReference>
<keyword evidence="3" id="KW-1185">Reference proteome</keyword>
<evidence type="ECO:0000313" key="3">
    <source>
        <dbReference type="Proteomes" id="UP000294933"/>
    </source>
</evidence>
<gene>
    <name evidence="2" type="ORF">BD410DRAFT_791798</name>
</gene>
<dbReference type="GO" id="GO:0009251">
    <property type="term" value="P:glucan catabolic process"/>
    <property type="evidence" value="ECO:0007669"/>
    <property type="project" value="TreeGrafter"/>
</dbReference>
<feature type="signal peptide" evidence="1">
    <location>
        <begin position="1"/>
        <end position="16"/>
    </location>
</feature>
<protein>
    <submittedName>
        <fullName evidence="2">Uncharacterized protein</fullName>
    </submittedName>
</protein>
<evidence type="ECO:0000313" key="2">
    <source>
        <dbReference type="EMBL" id="TDL19676.1"/>
    </source>
</evidence>
<dbReference type="Gene3D" id="2.60.120.200">
    <property type="match status" value="1"/>
</dbReference>
<dbReference type="AlphaFoldDB" id="A0A4Y7PXB2"/>
<dbReference type="Proteomes" id="UP000294933">
    <property type="component" value="Unassembled WGS sequence"/>
</dbReference>
<dbReference type="STRING" id="50990.A0A4Y7PXB2"/>
<dbReference type="CDD" id="cd02181">
    <property type="entry name" value="GH16_fungal_Lam16A_glucanase"/>
    <property type="match status" value="1"/>
</dbReference>
<organism evidence="2 3">
    <name type="scientific">Rickenella mellea</name>
    <dbReference type="NCBI Taxonomy" id="50990"/>
    <lineage>
        <taxon>Eukaryota</taxon>
        <taxon>Fungi</taxon>
        <taxon>Dikarya</taxon>
        <taxon>Basidiomycota</taxon>
        <taxon>Agaricomycotina</taxon>
        <taxon>Agaricomycetes</taxon>
        <taxon>Hymenochaetales</taxon>
        <taxon>Rickenellaceae</taxon>
        <taxon>Rickenella</taxon>
    </lineage>
</organism>
<sequence>MKQVLVTLCMVCFSVGTSYHASKEFSGKTFFDDWLFYDDVDNLTNGMVVFASASSAAKTKLAYINSAGNAIMRVDNTTTLKLGQKRNSVRISSKDRFAVGSVWVADMLHVPFGCSTWPAFWSQAEVWPEGGEIDTFEGVNQIGQNTMSLHTEPGCTHQANATQSSTIINTIDCDSRANANSGCGVADPNNSSYGAPFARAGGGVFVTEFAETGISVWFFSRQSVPSTLQNNASTLDTSTLGLPVANWPTASCAINQYFAPQRLIFDITLCGDFAGQSSVFAKTCPGLCYEDWVLGPPSNFDDAYFEVQSVRVYSADGLDTVIVGSGAFSRWTGRLWWVGVVGVLIGMHFDFGHVV</sequence>
<proteinExistence type="predicted"/>
<dbReference type="VEuPathDB" id="FungiDB:BD410DRAFT_791798"/>
<accession>A0A4Y7PXB2</accession>
<evidence type="ECO:0000256" key="1">
    <source>
        <dbReference type="SAM" id="SignalP"/>
    </source>
</evidence>
<dbReference type="PANTHER" id="PTHR10963:SF24">
    <property type="entry name" value="GLYCOSIDASE C21B10.07-RELATED"/>
    <property type="match status" value="1"/>
</dbReference>
<dbReference type="PANTHER" id="PTHR10963">
    <property type="entry name" value="GLYCOSYL HYDROLASE-RELATED"/>
    <property type="match status" value="1"/>
</dbReference>
<dbReference type="FunFam" id="2.60.120.200:FF:000179">
    <property type="entry name" value="Unplaced genomic scaffold supercont1.19, whole genome shotgun sequence"/>
    <property type="match status" value="1"/>
</dbReference>
<dbReference type="EMBL" id="ML170194">
    <property type="protein sequence ID" value="TDL19676.1"/>
    <property type="molecule type" value="Genomic_DNA"/>
</dbReference>